<feature type="region of interest" description="Disordered" evidence="5">
    <location>
        <begin position="213"/>
        <end position="262"/>
    </location>
</feature>
<gene>
    <name evidence="7" type="ORF">BN9_030530</name>
</gene>
<evidence type="ECO:0000256" key="5">
    <source>
        <dbReference type="SAM" id="MobiDB-lite"/>
    </source>
</evidence>
<dbReference type="InterPro" id="IPR035979">
    <property type="entry name" value="RBD_domain_sf"/>
</dbReference>
<feature type="domain" description="RRM" evidence="6">
    <location>
        <begin position="124"/>
        <end position="215"/>
    </location>
</feature>
<evidence type="ECO:0000313" key="8">
    <source>
        <dbReference type="Proteomes" id="UP000053237"/>
    </source>
</evidence>
<proteinExistence type="predicted"/>
<feature type="region of interest" description="Disordered" evidence="5">
    <location>
        <begin position="1"/>
        <end position="115"/>
    </location>
</feature>
<dbReference type="STRING" id="65357.A0A024G6S9"/>
<evidence type="ECO:0000259" key="6">
    <source>
        <dbReference type="PROSITE" id="PS50102"/>
    </source>
</evidence>
<evidence type="ECO:0000256" key="4">
    <source>
        <dbReference type="PROSITE-ProRule" id="PRU00176"/>
    </source>
</evidence>
<evidence type="ECO:0000256" key="3">
    <source>
        <dbReference type="ARBA" id="ARBA00023242"/>
    </source>
</evidence>
<dbReference type="PROSITE" id="PS50102">
    <property type="entry name" value="RRM"/>
    <property type="match status" value="1"/>
</dbReference>
<feature type="compositionally biased region" description="Gly residues" evidence="5">
    <location>
        <begin position="222"/>
        <end position="245"/>
    </location>
</feature>
<evidence type="ECO:0000313" key="7">
    <source>
        <dbReference type="EMBL" id="CCI42269.1"/>
    </source>
</evidence>
<dbReference type="GO" id="GO:0005634">
    <property type="term" value="C:nucleus"/>
    <property type="evidence" value="ECO:0007669"/>
    <property type="project" value="UniProtKB-SubCell"/>
</dbReference>
<dbReference type="SMART" id="SM00360">
    <property type="entry name" value="RRM"/>
    <property type="match status" value="1"/>
</dbReference>
<evidence type="ECO:0000256" key="2">
    <source>
        <dbReference type="ARBA" id="ARBA00022884"/>
    </source>
</evidence>
<dbReference type="InParanoid" id="A0A024G6S9"/>
<dbReference type="AlphaFoldDB" id="A0A024G6S9"/>
<dbReference type="SUPFAM" id="SSF54928">
    <property type="entry name" value="RNA-binding domain, RBD"/>
    <property type="match status" value="1"/>
</dbReference>
<keyword evidence="8" id="KW-1185">Reference proteome</keyword>
<dbReference type="EMBL" id="CAIX01000031">
    <property type="protein sequence ID" value="CCI42269.1"/>
    <property type="molecule type" value="Genomic_DNA"/>
</dbReference>
<dbReference type="GO" id="GO:0003723">
    <property type="term" value="F:RNA binding"/>
    <property type="evidence" value="ECO:0007669"/>
    <property type="project" value="UniProtKB-UniRule"/>
</dbReference>
<dbReference type="GO" id="GO:0006355">
    <property type="term" value="P:regulation of DNA-templated transcription"/>
    <property type="evidence" value="ECO:0007669"/>
    <property type="project" value="InterPro"/>
</dbReference>
<dbReference type="CDD" id="cd12280">
    <property type="entry name" value="RRM_FET"/>
    <property type="match status" value="1"/>
</dbReference>
<keyword evidence="3" id="KW-0539">Nucleus</keyword>
<name>A0A024G6S9_9STRA</name>
<accession>A0A024G6S9</accession>
<feature type="compositionally biased region" description="Basic and acidic residues" evidence="5">
    <location>
        <begin position="1"/>
        <end position="63"/>
    </location>
</feature>
<organism evidence="7 8">
    <name type="scientific">Albugo candida</name>
    <dbReference type="NCBI Taxonomy" id="65357"/>
    <lineage>
        <taxon>Eukaryota</taxon>
        <taxon>Sar</taxon>
        <taxon>Stramenopiles</taxon>
        <taxon>Oomycota</taxon>
        <taxon>Peronosporomycetes</taxon>
        <taxon>Albuginales</taxon>
        <taxon>Albuginaceae</taxon>
        <taxon>Albugo</taxon>
    </lineage>
</organism>
<dbReference type="InterPro" id="IPR034870">
    <property type="entry name" value="TET_fam"/>
</dbReference>
<dbReference type="OrthoDB" id="76445at2759"/>
<dbReference type="Gene3D" id="3.30.70.330">
    <property type="match status" value="1"/>
</dbReference>
<dbReference type="InterPro" id="IPR000504">
    <property type="entry name" value="RRM_dom"/>
</dbReference>
<dbReference type="PANTHER" id="PTHR23238">
    <property type="entry name" value="RNA BINDING PROTEIN"/>
    <property type="match status" value="1"/>
</dbReference>
<comment type="caution">
    <text evidence="7">The sequence shown here is derived from an EMBL/GenBank/DDBJ whole genome shotgun (WGS) entry which is preliminary data.</text>
</comment>
<sequence>MSGKHHDRDYRGRHDDRNSRGERPRDYDRNKGRDTDRPRNRSRDQNRREGREHHEAISSRYSDRNPPLRPEASTRYPRDSDNRSDQSFSHTSSHTTRHNERLPPTQAIEGWDPIKEAEQDPAWARIYISNLPDDVTVDELQETFGAIGIVAREKQKRGFKDQWPFKIKLYTDETGKFKGDAVLTYEDANAARTAPSFFNGSEIRGKSIKVELAGKPEPPAGGWIGSTGGRRGGGRGGGGRGGYGGSEREFRGRSGGHRPRPY</sequence>
<dbReference type="InterPro" id="IPR012677">
    <property type="entry name" value="Nucleotide-bd_a/b_plait_sf"/>
</dbReference>
<evidence type="ECO:0000256" key="1">
    <source>
        <dbReference type="ARBA" id="ARBA00004123"/>
    </source>
</evidence>
<keyword evidence="2 4" id="KW-0694">RNA-binding</keyword>
<reference evidence="7 8" key="1">
    <citation type="submission" date="2012-05" db="EMBL/GenBank/DDBJ databases">
        <title>Recombination and specialization in a pathogen metapopulation.</title>
        <authorList>
            <person name="Gardiner A."/>
            <person name="Kemen E."/>
            <person name="Schultz-Larsen T."/>
            <person name="MacLean D."/>
            <person name="Van Oosterhout C."/>
            <person name="Jones J.D.G."/>
        </authorList>
    </citation>
    <scope>NUCLEOTIDE SEQUENCE [LARGE SCALE GENOMIC DNA]</scope>
    <source>
        <strain evidence="7 8">Ac Nc2</strain>
    </source>
</reference>
<dbReference type="Proteomes" id="UP000053237">
    <property type="component" value="Unassembled WGS sequence"/>
</dbReference>
<comment type="subcellular location">
    <subcellularLocation>
        <location evidence="1">Nucleus</location>
    </subcellularLocation>
</comment>
<protein>
    <recommendedName>
        <fullName evidence="6">RRM domain-containing protein</fullName>
    </recommendedName>
</protein>